<proteinExistence type="inferred from homology"/>
<evidence type="ECO:0000256" key="1">
    <source>
        <dbReference type="ARBA" id="ARBA00093458"/>
    </source>
</evidence>
<comment type="caution">
    <text evidence="3">The sequence shown here is derived from an EMBL/GenBank/DDBJ whole genome shotgun (WGS) entry which is preliminary data.</text>
</comment>
<dbReference type="InterPro" id="IPR018865">
    <property type="entry name" value="STK19-like"/>
</dbReference>
<feature type="region of interest" description="Disordered" evidence="2">
    <location>
        <begin position="265"/>
        <end position="284"/>
    </location>
</feature>
<dbReference type="Pfam" id="PF10494">
    <property type="entry name" value="Stk19"/>
    <property type="match status" value="1"/>
</dbReference>
<feature type="region of interest" description="Disordered" evidence="2">
    <location>
        <begin position="1"/>
        <end position="63"/>
    </location>
</feature>
<evidence type="ECO:0000313" key="3">
    <source>
        <dbReference type="EMBL" id="KAK3677518.1"/>
    </source>
</evidence>
<evidence type="ECO:0000313" key="4">
    <source>
        <dbReference type="Proteomes" id="UP001274830"/>
    </source>
</evidence>
<name>A0AAE1C488_9PEZI</name>
<reference evidence="3" key="1">
    <citation type="submission" date="2023-07" db="EMBL/GenBank/DDBJ databases">
        <title>Black Yeasts Isolated from many extreme environments.</title>
        <authorList>
            <person name="Coleine C."/>
            <person name="Stajich J.E."/>
            <person name="Selbmann L."/>
        </authorList>
    </citation>
    <scope>NUCLEOTIDE SEQUENCE</scope>
    <source>
        <strain evidence="3">CCFEE 5485</strain>
    </source>
</reference>
<dbReference type="Proteomes" id="UP001274830">
    <property type="component" value="Unassembled WGS sequence"/>
</dbReference>
<gene>
    <name evidence="3" type="ORF">LTR78_002368</name>
</gene>
<feature type="compositionally biased region" description="Polar residues" evidence="2">
    <location>
        <begin position="37"/>
        <end position="49"/>
    </location>
</feature>
<comment type="similarity">
    <text evidence="1">Belongs to the STK19 family.</text>
</comment>
<dbReference type="PANTHER" id="PTHR15243:SF0">
    <property type="entry name" value="SERINE_THREONINE-PROTEIN KINASE 19"/>
    <property type="match status" value="1"/>
</dbReference>
<organism evidence="3 4">
    <name type="scientific">Recurvomyces mirabilis</name>
    <dbReference type="NCBI Taxonomy" id="574656"/>
    <lineage>
        <taxon>Eukaryota</taxon>
        <taxon>Fungi</taxon>
        <taxon>Dikarya</taxon>
        <taxon>Ascomycota</taxon>
        <taxon>Pezizomycotina</taxon>
        <taxon>Dothideomycetes</taxon>
        <taxon>Dothideomycetidae</taxon>
        <taxon>Mycosphaerellales</taxon>
        <taxon>Teratosphaeriaceae</taxon>
        <taxon>Recurvomyces</taxon>
    </lineage>
</organism>
<dbReference type="PANTHER" id="PTHR15243">
    <property type="entry name" value="SERINE/THREONINE-PROTEIN KINASE 19"/>
    <property type="match status" value="1"/>
</dbReference>
<sequence>MPKLKNPLLRRKSSSSSPFSSLPRKNPSISRSSSSSTLAKDSCTATAQDRLSDTGIPPSLSPRGVNQDVLTLMKYIQENTWNPIPLVSGMGSERISETLRFRSSLPPIVSTAHLFALSVSPTEIEREMAGLIQAGVLRKIVIPGRGKGGGVVGEGVVLVEEWKELVRSCAGLSEGVKMEYLRLMEEAPTGCATTSVRTLKGEEVRELVQAGFLTNPSASAGLSSPMDLFASPSSSSGLLNAGYTAPSGSLAAIGGAGAVHDKGGGGSTLATQPHRPNHTVIASA</sequence>
<dbReference type="AlphaFoldDB" id="A0AAE1C488"/>
<feature type="compositionally biased region" description="Low complexity" evidence="2">
    <location>
        <begin position="14"/>
        <end position="36"/>
    </location>
</feature>
<keyword evidence="4" id="KW-1185">Reference proteome</keyword>
<dbReference type="GO" id="GO:0046579">
    <property type="term" value="P:positive regulation of Ras protein signal transduction"/>
    <property type="evidence" value="ECO:0007669"/>
    <property type="project" value="TreeGrafter"/>
</dbReference>
<dbReference type="EMBL" id="JAUTXT010000006">
    <property type="protein sequence ID" value="KAK3677518.1"/>
    <property type="molecule type" value="Genomic_DNA"/>
</dbReference>
<protein>
    <submittedName>
        <fullName evidence="3">Uncharacterized protein</fullName>
    </submittedName>
</protein>
<accession>A0AAE1C488</accession>
<evidence type="ECO:0000256" key="2">
    <source>
        <dbReference type="SAM" id="MobiDB-lite"/>
    </source>
</evidence>